<dbReference type="Gene3D" id="2.160.10.10">
    <property type="entry name" value="Hexapeptide repeat proteins"/>
    <property type="match status" value="1"/>
</dbReference>
<keyword evidence="2" id="KW-1185">Reference proteome</keyword>
<dbReference type="PATRIC" id="fig|1107311.5.peg.454"/>
<gene>
    <name evidence="1" type="ORF">Q767_02290</name>
</gene>
<dbReference type="InterPro" id="IPR011004">
    <property type="entry name" value="Trimer_LpxA-like_sf"/>
</dbReference>
<dbReference type="GO" id="GO:0016740">
    <property type="term" value="F:transferase activity"/>
    <property type="evidence" value="ECO:0007669"/>
    <property type="project" value="UniProtKB-KW"/>
</dbReference>
<dbReference type="Proteomes" id="UP000030149">
    <property type="component" value="Unassembled WGS sequence"/>
</dbReference>
<accession>A0A0A2MYL6</accession>
<sequence>MKFYYSVNWFKTLYFNFKKFPFSVARKLPVMFYGKVRFQSIKGEIIINGPVKRGLIGFGQQFETSTRYKGIAEIFLEGKLVFNGPMHMGKDVSVYIGKEAYCEFGYMACLGSDVKLVCMDKIVLGDWAGIGYQSQLVDTNSHPMINTETGEYYPMTGPIFIGNHNAVSNRVSIMPNTRTPDHCVIASNSVCNKDYTTLGSNVLIGGVPAKLIKNNYARDWDSEKAALERFKTKW</sequence>
<reference evidence="2" key="1">
    <citation type="submission" date="2013-09" db="EMBL/GenBank/DDBJ databases">
        <authorList>
            <person name="Zeng Z."/>
            <person name="Chen C."/>
        </authorList>
    </citation>
    <scope>NUCLEOTIDE SEQUENCE [LARGE SCALE GENOMIC DNA]</scope>
    <source>
        <strain evidence="2">DK69</strain>
    </source>
</reference>
<protein>
    <submittedName>
        <fullName evidence="1">Transferase</fullName>
    </submittedName>
</protein>
<dbReference type="AlphaFoldDB" id="A0A0A2MYL6"/>
<comment type="caution">
    <text evidence="1">The sequence shown here is derived from an EMBL/GenBank/DDBJ whole genome shotgun (WGS) entry which is preliminary data.</text>
</comment>
<dbReference type="eggNOG" id="COG0110">
    <property type="taxonomic scope" value="Bacteria"/>
</dbReference>
<dbReference type="STRING" id="1107311.Q767_02290"/>
<evidence type="ECO:0000313" key="1">
    <source>
        <dbReference type="EMBL" id="KGO97444.1"/>
    </source>
</evidence>
<dbReference type="SUPFAM" id="SSF51161">
    <property type="entry name" value="Trimeric LpxA-like enzymes"/>
    <property type="match status" value="1"/>
</dbReference>
<organism evidence="1 2">
    <name type="scientific">Flavobacterium enshiense DK69</name>
    <dbReference type="NCBI Taxonomy" id="1107311"/>
    <lineage>
        <taxon>Bacteria</taxon>
        <taxon>Pseudomonadati</taxon>
        <taxon>Bacteroidota</taxon>
        <taxon>Flavobacteriia</taxon>
        <taxon>Flavobacteriales</taxon>
        <taxon>Flavobacteriaceae</taxon>
        <taxon>Flavobacterium</taxon>
    </lineage>
</organism>
<proteinExistence type="predicted"/>
<name>A0A0A2MYL6_9FLAO</name>
<evidence type="ECO:0000313" key="2">
    <source>
        <dbReference type="Proteomes" id="UP000030149"/>
    </source>
</evidence>
<dbReference type="OrthoDB" id="9814490at2"/>
<keyword evidence="1" id="KW-0808">Transferase</keyword>
<reference evidence="1 2" key="2">
    <citation type="journal article" date="2015" name="Stand. Genomic Sci.">
        <title>High quality draft genomic sequence of Flavobacterium enshiense DK69(T) and comparison among Flavobacterium genomes.</title>
        <authorList>
            <person name="Zeng Z."/>
            <person name="Chen C."/>
            <person name="Du H."/>
            <person name="Wang G."/>
            <person name="Li M."/>
        </authorList>
    </citation>
    <scope>NUCLEOTIDE SEQUENCE [LARGE SCALE GENOMIC DNA]</scope>
    <source>
        <strain evidence="1 2">DK69</strain>
    </source>
</reference>
<dbReference type="EMBL" id="JRLZ01000001">
    <property type="protein sequence ID" value="KGO97444.1"/>
    <property type="molecule type" value="Genomic_DNA"/>
</dbReference>